<dbReference type="CDD" id="cd04301">
    <property type="entry name" value="NAT_SF"/>
    <property type="match status" value="1"/>
</dbReference>
<dbReference type="PANTHER" id="PTHR43877:SF1">
    <property type="entry name" value="ACETYLTRANSFERASE"/>
    <property type="match status" value="1"/>
</dbReference>
<dbReference type="SUPFAM" id="SSF55729">
    <property type="entry name" value="Acyl-CoA N-acyltransferases (Nat)"/>
    <property type="match status" value="1"/>
</dbReference>
<sequence length="145" mass="16455">MDQVVIRRLQPGDAEAVYKISVAITHVPNDLDLRKVVVEQAGRENDASFVAEIDGQVRGYAIITIFSGVFGIKRSAWISLLGVHPRYMGRRIGERLAEEGFRYCKSLGIKDVYTTVRWDSTDLLSFFKTLGFDRSNFINLRKVLD</sequence>
<feature type="domain" description="N-acetyltransferase" evidence="3">
    <location>
        <begin position="4"/>
        <end position="145"/>
    </location>
</feature>
<organism evidence="4">
    <name type="scientific">Desulfatirhabdium butyrativorans</name>
    <dbReference type="NCBI Taxonomy" id="340467"/>
    <lineage>
        <taxon>Bacteria</taxon>
        <taxon>Pseudomonadati</taxon>
        <taxon>Thermodesulfobacteriota</taxon>
        <taxon>Desulfobacteria</taxon>
        <taxon>Desulfobacterales</taxon>
        <taxon>Desulfatirhabdiaceae</taxon>
        <taxon>Desulfatirhabdium</taxon>
    </lineage>
</organism>
<dbReference type="InterPro" id="IPR000182">
    <property type="entry name" value="GNAT_dom"/>
</dbReference>
<proteinExistence type="predicted"/>
<dbReference type="EMBL" id="DSUH01000166">
    <property type="protein sequence ID" value="HGU32605.1"/>
    <property type="molecule type" value="Genomic_DNA"/>
</dbReference>
<gene>
    <name evidence="4" type="ORF">ENS29_07100</name>
</gene>
<keyword evidence="2" id="KW-0012">Acyltransferase</keyword>
<evidence type="ECO:0000256" key="1">
    <source>
        <dbReference type="ARBA" id="ARBA00022679"/>
    </source>
</evidence>
<dbReference type="Pfam" id="PF00583">
    <property type="entry name" value="Acetyltransf_1"/>
    <property type="match status" value="1"/>
</dbReference>
<dbReference type="InterPro" id="IPR050832">
    <property type="entry name" value="Bact_Acetyltransf"/>
</dbReference>
<evidence type="ECO:0000313" key="4">
    <source>
        <dbReference type="EMBL" id="HGU32605.1"/>
    </source>
</evidence>
<dbReference type="AlphaFoldDB" id="A0A7C4MQH3"/>
<evidence type="ECO:0000259" key="3">
    <source>
        <dbReference type="PROSITE" id="PS51186"/>
    </source>
</evidence>
<comment type="caution">
    <text evidence="4">The sequence shown here is derived from an EMBL/GenBank/DDBJ whole genome shotgun (WGS) entry which is preliminary data.</text>
</comment>
<dbReference type="InterPro" id="IPR016181">
    <property type="entry name" value="Acyl_CoA_acyltransferase"/>
</dbReference>
<name>A0A7C4MQH3_9BACT</name>
<evidence type="ECO:0000256" key="2">
    <source>
        <dbReference type="ARBA" id="ARBA00023315"/>
    </source>
</evidence>
<dbReference type="PROSITE" id="PS51186">
    <property type="entry name" value="GNAT"/>
    <property type="match status" value="1"/>
</dbReference>
<keyword evidence="1 4" id="KW-0808">Transferase</keyword>
<dbReference type="Gene3D" id="3.40.630.30">
    <property type="match status" value="1"/>
</dbReference>
<reference evidence="4" key="1">
    <citation type="journal article" date="2020" name="mSystems">
        <title>Genome- and Community-Level Interaction Insights into Carbon Utilization and Element Cycling Functions of Hydrothermarchaeota in Hydrothermal Sediment.</title>
        <authorList>
            <person name="Zhou Z."/>
            <person name="Liu Y."/>
            <person name="Xu W."/>
            <person name="Pan J."/>
            <person name="Luo Z.H."/>
            <person name="Li M."/>
        </authorList>
    </citation>
    <scope>NUCLEOTIDE SEQUENCE [LARGE SCALE GENOMIC DNA]</scope>
    <source>
        <strain evidence="4">SpSt-477</strain>
    </source>
</reference>
<protein>
    <submittedName>
        <fullName evidence="4">GNAT family N-acetyltransferase</fullName>
    </submittedName>
</protein>
<accession>A0A7C4MQH3</accession>
<dbReference type="PANTHER" id="PTHR43877">
    <property type="entry name" value="AMINOALKYLPHOSPHONATE N-ACETYLTRANSFERASE-RELATED-RELATED"/>
    <property type="match status" value="1"/>
</dbReference>
<dbReference type="GO" id="GO:0016747">
    <property type="term" value="F:acyltransferase activity, transferring groups other than amino-acyl groups"/>
    <property type="evidence" value="ECO:0007669"/>
    <property type="project" value="InterPro"/>
</dbReference>